<evidence type="ECO:0000313" key="2">
    <source>
        <dbReference type="Proteomes" id="UP000028488"/>
    </source>
</evidence>
<dbReference type="GeneID" id="69895510"/>
<evidence type="ECO:0000313" key="1">
    <source>
        <dbReference type="EMBL" id="AII11381.1"/>
    </source>
</evidence>
<organism evidence="1 2">
    <name type="scientific">Rhodococcus opacus</name>
    <name type="common">Nocardia opaca</name>
    <dbReference type="NCBI Taxonomy" id="37919"/>
    <lineage>
        <taxon>Bacteria</taxon>
        <taxon>Bacillati</taxon>
        <taxon>Actinomycetota</taxon>
        <taxon>Actinomycetes</taxon>
        <taxon>Mycobacteriales</taxon>
        <taxon>Nocardiaceae</taxon>
        <taxon>Rhodococcus</taxon>
    </lineage>
</organism>
<dbReference type="Proteomes" id="UP000028488">
    <property type="component" value="Plasmid pPDG4"/>
</dbReference>
<geneLocation type="plasmid" evidence="1 2">
    <name>pPDG4</name>
</geneLocation>
<sequence>MAQHNKGPRGQIATRAPLRHHKVYESRAAELGIPAGDYSVLILAITHGLDIPDYISEKIRPEQLRLLEIEAAGSLHRIEQLAMGA</sequence>
<dbReference type="AlphaFoldDB" id="A0A076F058"/>
<reference evidence="1 2" key="1">
    <citation type="submission" date="2014-07" db="EMBL/GenBank/DDBJ databases">
        <title>Genome Sequence of Rhodococcus opacus Strain R7, a Biodegrader of Mono- and Polycyclic Aromatic Hydrocarbons.</title>
        <authorList>
            <person name="Di Gennaro P."/>
            <person name="Zampolli J."/>
            <person name="Presti I."/>
            <person name="Cappelletti M."/>
            <person name="D'Ursi P."/>
            <person name="Orro A."/>
            <person name="Mezzelani A."/>
            <person name="Milanesi L."/>
        </authorList>
    </citation>
    <scope>NUCLEOTIDE SEQUENCE [LARGE SCALE GENOMIC DNA]</scope>
    <source>
        <strain evidence="1 2">R7</strain>
        <plasmid evidence="1">pPDG4</plasmid>
    </source>
</reference>
<dbReference type="RefSeq" id="WP_005245100.1">
    <property type="nucleotide sequence ID" value="NZ_CP008951.1"/>
</dbReference>
<accession>A0A076F058</accession>
<dbReference type="EMBL" id="CP008951">
    <property type="protein sequence ID" value="AII11381.1"/>
    <property type="molecule type" value="Genomic_DNA"/>
</dbReference>
<proteinExistence type="predicted"/>
<gene>
    <name evidence="1" type="ORF">EP51_46130</name>
</gene>
<protein>
    <submittedName>
        <fullName evidence="1">Uncharacterized protein</fullName>
    </submittedName>
</protein>
<keyword evidence="1" id="KW-0614">Plasmid</keyword>
<name>A0A076F058_RHOOP</name>